<dbReference type="SUPFAM" id="SSF51735">
    <property type="entry name" value="NAD(P)-binding Rossmann-fold domains"/>
    <property type="match status" value="1"/>
</dbReference>
<dbReference type="InterPro" id="IPR006139">
    <property type="entry name" value="D-isomer_2_OHA_DH_cat_dom"/>
</dbReference>
<sequence>MSGTVLVTSRSFGSGAVPCADELTAAGLRVVRGSTVHDPAELAGPLAEAVAWIAGTAPITDEHLAAAPRLKVIARYGVGVDSVDLAAAARRGITVTNTPGANSEAVADLTIALLLAALRGVAAGDRAVRAGSWRTRRGRELGTLVLGVAGLGRIGRGVVRRARGFGTRVLGHDPHLDPVVFEVLGVRSAGLAELAAECDAVTLHAPGGQQLVDRTWLASVKPGLIVVNTARADLVDEQAVADALRSGQLAAYAADTLAGEAAGGASPLLAPDLSDRVVLTPHAGAQTVEAVDRMGTGAVRAVLDVISGRTPENPVLIEERTA</sequence>
<reference evidence="8 9" key="1">
    <citation type="submission" date="2016-10" db="EMBL/GenBank/DDBJ databases">
        <authorList>
            <person name="Varghese N."/>
            <person name="Submissions S."/>
        </authorList>
    </citation>
    <scope>NUCLEOTIDE SEQUENCE [LARGE SCALE GENOMIC DNA]</scope>
    <source>
        <strain evidence="9">ATCC 20501</strain>
        <strain evidence="7 8">CGMCC 4.3529</strain>
    </source>
</reference>
<dbReference type="Proteomes" id="UP000199690">
    <property type="component" value="Unassembled WGS sequence"/>
</dbReference>
<keyword evidence="2 3" id="KW-0560">Oxidoreductase</keyword>
<evidence type="ECO:0000313" key="8">
    <source>
        <dbReference type="Proteomes" id="UP000199690"/>
    </source>
</evidence>
<dbReference type="GO" id="GO:0005829">
    <property type="term" value="C:cytosol"/>
    <property type="evidence" value="ECO:0007669"/>
    <property type="project" value="TreeGrafter"/>
</dbReference>
<dbReference type="RefSeq" id="WP_093356636.1">
    <property type="nucleotide sequence ID" value="NZ_FNVB01000003.1"/>
</dbReference>
<dbReference type="SUPFAM" id="SSF52283">
    <property type="entry name" value="Formate/glycerate dehydrogenase catalytic domain-like"/>
    <property type="match status" value="1"/>
</dbReference>
<comment type="similarity">
    <text evidence="1 3">Belongs to the D-isomer specific 2-hydroxyacid dehydrogenase family.</text>
</comment>
<dbReference type="SMR" id="A0A1H6A8G2"/>
<feature type="domain" description="D-isomer specific 2-hydroxyacid dehydrogenase catalytic" evidence="4">
    <location>
        <begin position="47"/>
        <end position="315"/>
    </location>
</feature>
<dbReference type="InterPro" id="IPR036291">
    <property type="entry name" value="NAD(P)-bd_dom_sf"/>
</dbReference>
<dbReference type="GO" id="GO:0051287">
    <property type="term" value="F:NAD binding"/>
    <property type="evidence" value="ECO:0007669"/>
    <property type="project" value="InterPro"/>
</dbReference>
<dbReference type="AlphaFoldDB" id="A0A1H6A8G2"/>
<gene>
    <name evidence="6" type="ORF">SAMN02982929_02178</name>
    <name evidence="7" type="ORF">SAMN05216506_11212</name>
</gene>
<protein>
    <submittedName>
        <fullName evidence="6">D-3-phosphoglycerate dehydrogenase</fullName>
    </submittedName>
</protein>
<dbReference type="Proteomes" id="UP000236729">
    <property type="component" value="Unassembled WGS sequence"/>
</dbReference>
<dbReference type="GO" id="GO:0030267">
    <property type="term" value="F:glyoxylate reductase (NADPH) activity"/>
    <property type="evidence" value="ECO:0007669"/>
    <property type="project" value="TreeGrafter"/>
</dbReference>
<evidence type="ECO:0000256" key="2">
    <source>
        <dbReference type="ARBA" id="ARBA00023002"/>
    </source>
</evidence>
<keyword evidence="8" id="KW-1185">Reference proteome</keyword>
<accession>A0A1H6A8G2</accession>
<evidence type="ECO:0000313" key="7">
    <source>
        <dbReference type="EMBL" id="SFE51452.1"/>
    </source>
</evidence>
<dbReference type="Pfam" id="PF00389">
    <property type="entry name" value="2-Hacid_dh"/>
    <property type="match status" value="1"/>
</dbReference>
<evidence type="ECO:0000256" key="1">
    <source>
        <dbReference type="ARBA" id="ARBA00005854"/>
    </source>
</evidence>
<proteinExistence type="inferred from homology"/>
<dbReference type="Pfam" id="PF02826">
    <property type="entry name" value="2-Hacid_dh_C"/>
    <property type="match status" value="1"/>
</dbReference>
<name>A0A1H6A8G2_9PSEU</name>
<feature type="domain" description="D-isomer specific 2-hydroxyacid dehydrogenase NAD-binding" evidence="5">
    <location>
        <begin position="111"/>
        <end position="284"/>
    </location>
</feature>
<evidence type="ECO:0000313" key="9">
    <source>
        <dbReference type="Proteomes" id="UP000236729"/>
    </source>
</evidence>
<evidence type="ECO:0000259" key="4">
    <source>
        <dbReference type="Pfam" id="PF00389"/>
    </source>
</evidence>
<dbReference type="PANTHER" id="PTHR10996:SF283">
    <property type="entry name" value="GLYOXYLATE_HYDROXYPYRUVATE REDUCTASE B"/>
    <property type="match status" value="1"/>
</dbReference>
<evidence type="ECO:0000259" key="5">
    <source>
        <dbReference type="Pfam" id="PF02826"/>
    </source>
</evidence>
<dbReference type="EMBL" id="FNVB01000003">
    <property type="protein sequence ID" value="SEG44337.1"/>
    <property type="molecule type" value="Genomic_DNA"/>
</dbReference>
<organism evidence="6 9">
    <name type="scientific">Saccharopolyspora kobensis</name>
    <dbReference type="NCBI Taxonomy" id="146035"/>
    <lineage>
        <taxon>Bacteria</taxon>
        <taxon>Bacillati</taxon>
        <taxon>Actinomycetota</taxon>
        <taxon>Actinomycetes</taxon>
        <taxon>Pseudonocardiales</taxon>
        <taxon>Pseudonocardiaceae</taxon>
        <taxon>Saccharopolyspora</taxon>
    </lineage>
</organism>
<dbReference type="GO" id="GO:0016618">
    <property type="term" value="F:hydroxypyruvate reductase [NAD(P)H] activity"/>
    <property type="evidence" value="ECO:0007669"/>
    <property type="project" value="TreeGrafter"/>
</dbReference>
<dbReference type="PANTHER" id="PTHR10996">
    <property type="entry name" value="2-HYDROXYACID DEHYDROGENASE-RELATED"/>
    <property type="match status" value="1"/>
</dbReference>
<dbReference type="InterPro" id="IPR050223">
    <property type="entry name" value="D-isomer_2-hydroxyacid_DH"/>
</dbReference>
<dbReference type="InterPro" id="IPR006140">
    <property type="entry name" value="D-isomer_DH_NAD-bd"/>
</dbReference>
<dbReference type="Gene3D" id="3.40.50.720">
    <property type="entry name" value="NAD(P)-binding Rossmann-like Domain"/>
    <property type="match status" value="2"/>
</dbReference>
<reference evidence="6" key="2">
    <citation type="submission" date="2016-10" db="EMBL/GenBank/DDBJ databases">
        <authorList>
            <person name="de Groot N.N."/>
        </authorList>
    </citation>
    <scope>NUCLEOTIDE SEQUENCE [LARGE SCALE GENOMIC DNA]</scope>
    <source>
        <strain evidence="6">ATCC 20501</strain>
    </source>
</reference>
<evidence type="ECO:0000313" key="6">
    <source>
        <dbReference type="EMBL" id="SEG44337.1"/>
    </source>
</evidence>
<evidence type="ECO:0000256" key="3">
    <source>
        <dbReference type="RuleBase" id="RU003719"/>
    </source>
</evidence>
<accession>A0A1I2B5H5</accession>
<dbReference type="EMBL" id="FOME01000012">
    <property type="protein sequence ID" value="SFE51452.1"/>
    <property type="molecule type" value="Genomic_DNA"/>
</dbReference>